<dbReference type="InterPro" id="IPR027484">
    <property type="entry name" value="PInositol-4-P-5-kinase_N"/>
</dbReference>
<evidence type="ECO:0000256" key="8">
    <source>
        <dbReference type="ARBA" id="ARBA00022840"/>
    </source>
</evidence>
<sequence length="1707" mass="191642">MDAPRKTFSKVVSIVKSWISWPSQSQQANVSRLYEVSDKKSFVCYECNCPFTLCRYCDKIFCALCIENSVPASSSDKRNRIPVCQFCYQPWEQDLASCNNSQVPSLDYSSSLSVSSSTSTSIVTANGNVCSLPVLIGCDQQEQQSMSLDRPSVKIKGLDREILSELRRDLAASLGDSSLKQFDYSTKRGCDDEDDYGVYRSDSEMPHYSGVSGYYGQAEFDGINKIDGSQVDAGVLCNSLEPQYFNMQGLDADVSEDFDADAEPLDFDNNGLLWLPPEPEEYEREAMLFDDEDDDYGNDIGEWRNALLSPCSLGSEESPDRDMSSEEQLMGANNVVDEHFRALITQFFLVENLPVEENDTNSWFEIITSLSWEVATLLKPDTSLRGGGMDQTDNVKIKCIASGNRSDSVVVKGVVCKKNVAHRRMKSNVDRPRLLILGGALEYANHLTSVDTLLQKEMEHMSKAVAKMAALKPDILLVEKSVSRYAQEYLLAKGISLVLNVKMKLLERIALCTAAQIAPSVDHLSSLKLGSCETFRVEKFVEDLGTAGQDGKTSTKTLMFFDGCPKPLGLTILLRGADKDELKKVKQVVKYGVFAAYHLTVETSFLADEGALQQRDKSNPIAEVASYIGGKDTFLAHGPHPSMPLGSSYSYSTTSHPSCVPSLSSIYYYEKPLTTEDINKMDSQISLTTGIRNSVVNNSLEIMDNHHPSPSVNDCWTSDKFDHGILITDIRQNSHNQSSKETKAVNEEQLLVEEEFQPSADHPNIIVSISSRCVWKGTVCEKPHLSRIEYYHSSDKPLGRFLRDNLFDQCYQCNFCRETSEAHLLSYTHGHGTITISVKKLPEIFLQGEKEGKIWMWHRCLKCPRMNGFPPATHRIIMSDAAWGLSFGKFLELSFSNHAAASRVAGCGHSLHRDCLRFYGFGNMVACFRYASIEMHSVYLPPYIMDFDSGNQEWIQEEIDEVVNRAKLLFSEVQNALGHIEDKRSSTMPSNSGLETPESAQQVAELEGMLQREKDEFEEGLHKILNQEKRKGQPRVDILEINRLRRQLLFQSYMWDNRLIYAASSANFTNKRELSSSNSDDKARTDDEKLNSGTSMPRAFSSSAHCILPNSKLMRSPELLGREEGEPGGKISQADHVSDQEIDMTKDTKQYEKEDHQSDDPSKLKGLCIRRSLSDGHYLSMPCLSDTFDAKWRGEEPSGSIILKDNVSVTLDELFVADSSSSTTQRDQAEDQNVLKNMPKGYDFMEDPLIWLGMSFTNFYRSFNRNLQASDHKFDKLADHNPVYVSSLSSFREMELQGEARLLLPIGVNDTVIPVFDDEPSSIIAYALMSPEYHALLIDDEGVDTRPSFYFPDSANSLSFFSTDEPFSSFDSQKSFFSSDDSLSSFSASPLLLRTKAMHPRVSFGGEDGKVKYSVTVYYAKGFDAMRRSFCPSEIDYVRSLSRCKKWGAQGGKSNAFFAKTLDDRFIIKEVTKTELESFIKFGPAYFKYISDSIAAAGPTCLAKIIGIYQVIVKNPKGAKESKMDVLVMENLLFRRKVARLYDLKGSSRSRYNSDTTGTNKVLLDQNLIEAISTSPIFVGYRAKHLLERAVWNDTIFLAKVGVMDYSLLLGIDQEKHELVVGIIDYMRQYTWDKHLETWVKASGILGGPKNAAPTVISPLHYKKRFRKATAGYFYFLPDQWSDSTMPTSKSQPDSFEDNTPQSSSIE</sequence>
<name>A0AAE1JHZ2_9FABA</name>
<dbReference type="GO" id="GO:0000285">
    <property type="term" value="F:1-phosphatidylinositol-3-phosphate 5-kinase activity"/>
    <property type="evidence" value="ECO:0007669"/>
    <property type="project" value="UniProtKB-EC"/>
</dbReference>
<keyword evidence="6 11" id="KW-0418">Kinase</keyword>
<feature type="domain" description="PIPK" evidence="13">
    <location>
        <begin position="1350"/>
        <end position="1674"/>
    </location>
</feature>
<evidence type="ECO:0000256" key="1">
    <source>
        <dbReference type="ARBA" id="ARBA00012009"/>
    </source>
</evidence>
<evidence type="ECO:0000256" key="5">
    <source>
        <dbReference type="ARBA" id="ARBA00022771"/>
    </source>
</evidence>
<dbReference type="InterPro" id="IPR002423">
    <property type="entry name" value="Cpn60/GroEL/TCP-1"/>
</dbReference>
<dbReference type="Pfam" id="PF01504">
    <property type="entry name" value="PIP5K"/>
    <property type="match status" value="1"/>
</dbReference>
<keyword evidence="8 11" id="KW-0067">ATP-binding</keyword>
<protein>
    <recommendedName>
        <fullName evidence="1">1-phosphatidylinositol-3-phosphate 5-kinase</fullName>
        <ecNumber evidence="1">2.7.1.150</ecNumber>
    </recommendedName>
    <alternativeName>
        <fullName evidence="10">Phosphatidylinositol 3-phosphate 5-kinase type III</fullName>
    </alternativeName>
</protein>
<evidence type="ECO:0000256" key="10">
    <source>
        <dbReference type="ARBA" id="ARBA00077223"/>
    </source>
</evidence>
<dbReference type="GO" id="GO:0008270">
    <property type="term" value="F:zinc ion binding"/>
    <property type="evidence" value="ECO:0007669"/>
    <property type="project" value="UniProtKB-KW"/>
</dbReference>
<evidence type="ECO:0000256" key="4">
    <source>
        <dbReference type="ARBA" id="ARBA00022741"/>
    </source>
</evidence>
<dbReference type="SUPFAM" id="SSF56104">
    <property type="entry name" value="SAICAR synthase-like"/>
    <property type="match status" value="1"/>
</dbReference>
<dbReference type="Proteomes" id="UP001293593">
    <property type="component" value="Unassembled WGS sequence"/>
</dbReference>
<feature type="compositionally biased region" description="Basic and acidic residues" evidence="12">
    <location>
        <begin position="1070"/>
        <end position="1090"/>
    </location>
</feature>
<dbReference type="SUPFAM" id="SSF57903">
    <property type="entry name" value="FYVE/PHD zinc finger"/>
    <property type="match status" value="1"/>
</dbReference>
<organism evidence="14 15">
    <name type="scientific">Acacia crassicarpa</name>
    <name type="common">northern wattle</name>
    <dbReference type="NCBI Taxonomy" id="499986"/>
    <lineage>
        <taxon>Eukaryota</taxon>
        <taxon>Viridiplantae</taxon>
        <taxon>Streptophyta</taxon>
        <taxon>Embryophyta</taxon>
        <taxon>Tracheophyta</taxon>
        <taxon>Spermatophyta</taxon>
        <taxon>Magnoliopsida</taxon>
        <taxon>eudicotyledons</taxon>
        <taxon>Gunneridae</taxon>
        <taxon>Pentapetalae</taxon>
        <taxon>rosids</taxon>
        <taxon>fabids</taxon>
        <taxon>Fabales</taxon>
        <taxon>Fabaceae</taxon>
        <taxon>Caesalpinioideae</taxon>
        <taxon>mimosoid clade</taxon>
        <taxon>Acacieae</taxon>
        <taxon>Acacia</taxon>
    </lineage>
</organism>
<evidence type="ECO:0000256" key="2">
    <source>
        <dbReference type="ARBA" id="ARBA00022679"/>
    </source>
</evidence>
<dbReference type="EMBL" id="JAWXYG010000006">
    <property type="protein sequence ID" value="KAK4269012.1"/>
    <property type="molecule type" value="Genomic_DNA"/>
</dbReference>
<dbReference type="InterPro" id="IPR027409">
    <property type="entry name" value="GroEL-like_apical_dom_sf"/>
</dbReference>
<evidence type="ECO:0000256" key="12">
    <source>
        <dbReference type="SAM" id="MobiDB-lite"/>
    </source>
</evidence>
<feature type="region of interest" description="Disordered" evidence="12">
    <location>
        <begin position="1120"/>
        <end position="1143"/>
    </location>
</feature>
<keyword evidence="7" id="KW-0862">Zinc</keyword>
<keyword evidence="5" id="KW-0863">Zinc-finger</keyword>
<dbReference type="SUPFAM" id="SSF52029">
    <property type="entry name" value="GroEL apical domain-like"/>
    <property type="match status" value="1"/>
</dbReference>
<dbReference type="GO" id="GO:0046854">
    <property type="term" value="P:phosphatidylinositol phosphate biosynthetic process"/>
    <property type="evidence" value="ECO:0007669"/>
    <property type="project" value="TreeGrafter"/>
</dbReference>
<dbReference type="InterPro" id="IPR013083">
    <property type="entry name" value="Znf_RING/FYVE/PHD"/>
</dbReference>
<keyword evidence="3" id="KW-0479">Metal-binding</keyword>
<dbReference type="Gene3D" id="3.30.800.10">
    <property type="entry name" value="Phosphatidylinositol Phosphate Kinase II Beta"/>
    <property type="match status" value="1"/>
</dbReference>
<dbReference type="InterPro" id="IPR027483">
    <property type="entry name" value="PInositol-4-P-4/5-kinase_C_sf"/>
</dbReference>
<dbReference type="Gene3D" id="3.50.7.10">
    <property type="entry name" value="GroEL"/>
    <property type="match status" value="1"/>
</dbReference>
<dbReference type="FunFam" id="3.30.810.10:FF:000001">
    <property type="entry name" value="1-phosphatidylinositol 3-phosphate 5-kinase FAB1"/>
    <property type="match status" value="1"/>
</dbReference>
<dbReference type="PANTHER" id="PTHR45748">
    <property type="entry name" value="1-PHOSPHATIDYLINOSITOL 3-PHOSPHATE 5-KINASE-RELATED"/>
    <property type="match status" value="1"/>
</dbReference>
<evidence type="ECO:0000256" key="11">
    <source>
        <dbReference type="PROSITE-ProRule" id="PRU00781"/>
    </source>
</evidence>
<dbReference type="PROSITE" id="PS51455">
    <property type="entry name" value="PIPK"/>
    <property type="match status" value="1"/>
</dbReference>
<dbReference type="PANTHER" id="PTHR45748:SF7">
    <property type="entry name" value="1-PHOSPHATIDYLINOSITOL 3-PHOSPHATE 5-KINASE-RELATED"/>
    <property type="match status" value="1"/>
</dbReference>
<comment type="caution">
    <text evidence="14">The sequence shown here is derived from an EMBL/GenBank/DDBJ whole genome shotgun (WGS) entry which is preliminary data.</text>
</comment>
<evidence type="ECO:0000313" key="15">
    <source>
        <dbReference type="Proteomes" id="UP001293593"/>
    </source>
</evidence>
<dbReference type="InterPro" id="IPR044769">
    <property type="entry name" value="PIKfyve_PIPKc"/>
</dbReference>
<evidence type="ECO:0000256" key="7">
    <source>
        <dbReference type="ARBA" id="ARBA00022833"/>
    </source>
</evidence>
<dbReference type="InterPro" id="IPR002498">
    <property type="entry name" value="PInositol-4-P-4/5-kinase_core"/>
</dbReference>
<reference evidence="14" key="1">
    <citation type="submission" date="2023-10" db="EMBL/GenBank/DDBJ databases">
        <title>Chromosome-level genome of the transformable northern wattle, Acacia crassicarpa.</title>
        <authorList>
            <person name="Massaro I."/>
            <person name="Sinha N.R."/>
            <person name="Poethig S."/>
            <person name="Leichty A.R."/>
        </authorList>
    </citation>
    <scope>NUCLEOTIDE SEQUENCE</scope>
    <source>
        <strain evidence="14">Acra3RX</strain>
        <tissue evidence="14">Leaf</tissue>
    </source>
</reference>
<keyword evidence="2 11" id="KW-0808">Transferase</keyword>
<feature type="region of interest" description="Disordered" evidence="12">
    <location>
        <begin position="1685"/>
        <end position="1707"/>
    </location>
</feature>
<evidence type="ECO:0000256" key="6">
    <source>
        <dbReference type="ARBA" id="ARBA00022777"/>
    </source>
</evidence>
<dbReference type="FunFam" id="3.50.7.10:FF:000007">
    <property type="entry name" value="1-phosphatidylinositol 3-phosphate 5-kinase isoform X1"/>
    <property type="match status" value="1"/>
</dbReference>
<dbReference type="GO" id="GO:0010008">
    <property type="term" value="C:endosome membrane"/>
    <property type="evidence" value="ECO:0007669"/>
    <property type="project" value="TreeGrafter"/>
</dbReference>
<keyword evidence="4 11" id="KW-0547">Nucleotide-binding</keyword>
<dbReference type="FunFam" id="3.30.800.10:FF:000007">
    <property type="entry name" value="Putative 1-phosphatidylinositol-4-phosphate 5-kinase/ zinc ion binding family"/>
    <property type="match status" value="1"/>
</dbReference>
<dbReference type="GO" id="GO:0005524">
    <property type="term" value="F:ATP binding"/>
    <property type="evidence" value="ECO:0007669"/>
    <property type="project" value="UniProtKB-UniRule"/>
</dbReference>
<dbReference type="CDD" id="cd17300">
    <property type="entry name" value="PIPKc_PIKfyve"/>
    <property type="match status" value="1"/>
</dbReference>
<dbReference type="EC" id="2.7.1.150" evidence="1"/>
<keyword evidence="15" id="KW-1185">Reference proteome</keyword>
<evidence type="ECO:0000259" key="13">
    <source>
        <dbReference type="PROSITE" id="PS51455"/>
    </source>
</evidence>
<dbReference type="SMART" id="SM00330">
    <property type="entry name" value="PIPKc"/>
    <property type="match status" value="1"/>
</dbReference>
<accession>A0AAE1JHZ2</accession>
<dbReference type="Pfam" id="PF00118">
    <property type="entry name" value="Cpn60_TCP1"/>
    <property type="match status" value="1"/>
</dbReference>
<dbReference type="InterPro" id="IPR011011">
    <property type="entry name" value="Znf_FYVE_PHD"/>
</dbReference>
<gene>
    <name evidence="14" type="ORF">QN277_022222</name>
</gene>
<comment type="subunit">
    <text evidence="9">Component of the PI(3,5)P2 regulatory complex at least composed of ATG18, SAC/FIG4, FAB1 and VAC14.</text>
</comment>
<feature type="compositionally biased region" description="Polar residues" evidence="12">
    <location>
        <begin position="1091"/>
        <end position="1101"/>
    </location>
</feature>
<dbReference type="Gene3D" id="3.30.40.10">
    <property type="entry name" value="Zinc/RING finger domain, C3HC4 (zinc finger)"/>
    <property type="match status" value="1"/>
</dbReference>
<dbReference type="CDD" id="cd03334">
    <property type="entry name" value="Fab1_TCP"/>
    <property type="match status" value="1"/>
</dbReference>
<evidence type="ECO:0000256" key="3">
    <source>
        <dbReference type="ARBA" id="ARBA00022723"/>
    </source>
</evidence>
<evidence type="ECO:0000313" key="14">
    <source>
        <dbReference type="EMBL" id="KAK4269012.1"/>
    </source>
</evidence>
<proteinExistence type="predicted"/>
<feature type="region of interest" description="Disordered" evidence="12">
    <location>
        <begin position="1070"/>
        <end position="1101"/>
    </location>
</feature>
<evidence type="ECO:0000256" key="9">
    <source>
        <dbReference type="ARBA" id="ARBA00023464"/>
    </source>
</evidence>
<dbReference type="Gene3D" id="3.30.810.10">
    <property type="entry name" value="2-Layer Sandwich"/>
    <property type="match status" value="1"/>
</dbReference>